<sequence length="75" mass="8101">MTTSPTGQSQPPKDKLQTPDTKAHNMALETGEILAPFQSNSTCITSSKGTSNTLRRLGTKSESICLKTIRSEMNC</sequence>
<keyword evidence="3" id="KW-1185">Reference proteome</keyword>
<evidence type="ECO:0000256" key="1">
    <source>
        <dbReference type="SAM" id="MobiDB-lite"/>
    </source>
</evidence>
<proteinExistence type="predicted"/>
<evidence type="ECO:0000313" key="3">
    <source>
        <dbReference type="Proteomes" id="UP001305414"/>
    </source>
</evidence>
<dbReference type="Proteomes" id="UP001305414">
    <property type="component" value="Unassembled WGS sequence"/>
</dbReference>
<feature type="compositionally biased region" description="Basic and acidic residues" evidence="1">
    <location>
        <begin position="12"/>
        <end position="21"/>
    </location>
</feature>
<evidence type="ECO:0000313" key="2">
    <source>
        <dbReference type="EMBL" id="KAK5636142.1"/>
    </source>
</evidence>
<protein>
    <submittedName>
        <fullName evidence="2">Uncharacterized protein</fullName>
    </submittedName>
</protein>
<comment type="caution">
    <text evidence="2">The sequence shown here is derived from an EMBL/GenBank/DDBJ whole genome shotgun (WGS) entry which is preliminary data.</text>
</comment>
<dbReference type="EMBL" id="JAWHQM010000063">
    <property type="protein sequence ID" value="KAK5636142.1"/>
    <property type="molecule type" value="Genomic_DNA"/>
</dbReference>
<name>A0AAN7ZAA0_9PEZI</name>
<organism evidence="2 3">
    <name type="scientific">Xylaria bambusicola</name>
    <dbReference type="NCBI Taxonomy" id="326684"/>
    <lineage>
        <taxon>Eukaryota</taxon>
        <taxon>Fungi</taxon>
        <taxon>Dikarya</taxon>
        <taxon>Ascomycota</taxon>
        <taxon>Pezizomycotina</taxon>
        <taxon>Sordariomycetes</taxon>
        <taxon>Xylariomycetidae</taxon>
        <taxon>Xylariales</taxon>
        <taxon>Xylariaceae</taxon>
        <taxon>Xylaria</taxon>
    </lineage>
</organism>
<reference evidence="2 3" key="1">
    <citation type="submission" date="2023-10" db="EMBL/GenBank/DDBJ databases">
        <title>Draft genome sequence of Xylaria bambusicola isolate GMP-LS, the root and basal stem rot pathogen of sugarcane in Indonesia.</title>
        <authorList>
            <person name="Selvaraj P."/>
            <person name="Muralishankar V."/>
            <person name="Muruganantham S."/>
            <person name="Sp S."/>
            <person name="Haryani S."/>
            <person name="Lau K.J.X."/>
            <person name="Naqvi N.I."/>
        </authorList>
    </citation>
    <scope>NUCLEOTIDE SEQUENCE [LARGE SCALE GENOMIC DNA]</scope>
    <source>
        <strain evidence="2">GMP-LS</strain>
    </source>
</reference>
<accession>A0AAN7ZAA0</accession>
<dbReference type="AlphaFoldDB" id="A0AAN7ZAA0"/>
<feature type="region of interest" description="Disordered" evidence="1">
    <location>
        <begin position="1"/>
        <end position="21"/>
    </location>
</feature>
<gene>
    <name evidence="2" type="ORF">RRF57_011854</name>
</gene>
<feature type="compositionally biased region" description="Polar residues" evidence="1">
    <location>
        <begin position="1"/>
        <end position="11"/>
    </location>
</feature>